<gene>
    <name evidence="6" type="ORF">E8M12_09905</name>
</gene>
<dbReference type="CDD" id="cd03214">
    <property type="entry name" value="ABC_Iron-Siderophores_B12_Hemin"/>
    <property type="match status" value="1"/>
</dbReference>
<evidence type="ECO:0000256" key="2">
    <source>
        <dbReference type="ARBA" id="ARBA00022448"/>
    </source>
</evidence>
<protein>
    <submittedName>
        <fullName evidence="6">ABC transporter ATP-binding protein</fullName>
    </submittedName>
</protein>
<dbReference type="SMART" id="SM00382">
    <property type="entry name" value="AAA"/>
    <property type="match status" value="1"/>
</dbReference>
<organism evidence="6 7">
    <name type="scientific">Thalassotalea mangrovi</name>
    <dbReference type="NCBI Taxonomy" id="2572245"/>
    <lineage>
        <taxon>Bacteria</taxon>
        <taxon>Pseudomonadati</taxon>
        <taxon>Pseudomonadota</taxon>
        <taxon>Gammaproteobacteria</taxon>
        <taxon>Alteromonadales</taxon>
        <taxon>Colwelliaceae</taxon>
        <taxon>Thalassotalea</taxon>
    </lineage>
</organism>
<dbReference type="InterPro" id="IPR003593">
    <property type="entry name" value="AAA+_ATPase"/>
</dbReference>
<dbReference type="PROSITE" id="PS00211">
    <property type="entry name" value="ABC_TRANSPORTER_1"/>
    <property type="match status" value="1"/>
</dbReference>
<comment type="caution">
    <text evidence="6">The sequence shown here is derived from an EMBL/GenBank/DDBJ whole genome shotgun (WGS) entry which is preliminary data.</text>
</comment>
<evidence type="ECO:0000259" key="5">
    <source>
        <dbReference type="PROSITE" id="PS50893"/>
    </source>
</evidence>
<evidence type="ECO:0000313" key="7">
    <source>
        <dbReference type="Proteomes" id="UP000307999"/>
    </source>
</evidence>
<dbReference type="Pfam" id="PF00005">
    <property type="entry name" value="ABC_tran"/>
    <property type="match status" value="1"/>
</dbReference>
<reference evidence="6 7" key="1">
    <citation type="submission" date="2019-04" db="EMBL/GenBank/DDBJ databases">
        <title>Thalassotalea guangxiensis sp. nov., isolated from sediment of the coastal wetland.</title>
        <authorList>
            <person name="Zheng S."/>
            <person name="Zhang D."/>
        </authorList>
    </citation>
    <scope>NUCLEOTIDE SEQUENCE [LARGE SCALE GENOMIC DNA]</scope>
    <source>
        <strain evidence="6 7">ZS-4</strain>
    </source>
</reference>
<dbReference type="GO" id="GO:0016887">
    <property type="term" value="F:ATP hydrolysis activity"/>
    <property type="evidence" value="ECO:0007669"/>
    <property type="project" value="InterPro"/>
</dbReference>
<evidence type="ECO:0000256" key="1">
    <source>
        <dbReference type="ARBA" id="ARBA00005417"/>
    </source>
</evidence>
<dbReference type="PANTHER" id="PTHR42794">
    <property type="entry name" value="HEMIN IMPORT ATP-BINDING PROTEIN HMUV"/>
    <property type="match status" value="1"/>
</dbReference>
<sequence length="272" mass="29922">MAEVDFSVAGSPRQNAVKVENLSWHVAERCILADINLSIREGERVAIIGPNGAGKTSLIKCLAGLHKNFNGEIELAGEAISRLSTRQVARRVALVSQQQSTAFELLTNDMVRMGLLANKPLLAIDDSGDDHRIVEALDLVGLKHKRWHSFNTLSGGEQQRVLIARSIVQSAKILLMDEPTNHLDIFYQHQILSLANELNITVIFSIHNLELASQYADRLVLMQDGKIIAQGDASQVLTTERLQQVFKLPCQVESHPFNPGKRVTFVSGGTCG</sequence>
<dbReference type="PANTHER" id="PTHR42794:SF2">
    <property type="entry name" value="ABC TRANSPORTER ATP-BINDING PROTEIN"/>
    <property type="match status" value="1"/>
</dbReference>
<keyword evidence="7" id="KW-1185">Reference proteome</keyword>
<keyword evidence="2" id="KW-0813">Transport</keyword>
<keyword evidence="3" id="KW-0547">Nucleotide-binding</keyword>
<dbReference type="OrthoDB" id="5292475at2"/>
<proteinExistence type="inferred from homology"/>
<dbReference type="SUPFAM" id="SSF52540">
    <property type="entry name" value="P-loop containing nucleoside triphosphate hydrolases"/>
    <property type="match status" value="1"/>
</dbReference>
<dbReference type="AlphaFoldDB" id="A0A4U1B5P0"/>
<feature type="domain" description="ABC transporter" evidence="5">
    <location>
        <begin position="17"/>
        <end position="249"/>
    </location>
</feature>
<dbReference type="InterPro" id="IPR027417">
    <property type="entry name" value="P-loop_NTPase"/>
</dbReference>
<dbReference type="InterPro" id="IPR003439">
    <property type="entry name" value="ABC_transporter-like_ATP-bd"/>
</dbReference>
<dbReference type="InterPro" id="IPR017871">
    <property type="entry name" value="ABC_transporter-like_CS"/>
</dbReference>
<evidence type="ECO:0000313" key="6">
    <source>
        <dbReference type="EMBL" id="TKB45131.1"/>
    </source>
</evidence>
<dbReference type="PROSITE" id="PS50893">
    <property type="entry name" value="ABC_TRANSPORTER_2"/>
    <property type="match status" value="1"/>
</dbReference>
<dbReference type="FunFam" id="3.40.50.300:FF:000134">
    <property type="entry name" value="Iron-enterobactin ABC transporter ATP-binding protein"/>
    <property type="match status" value="1"/>
</dbReference>
<dbReference type="Gene3D" id="3.40.50.300">
    <property type="entry name" value="P-loop containing nucleotide triphosphate hydrolases"/>
    <property type="match status" value="1"/>
</dbReference>
<keyword evidence="4 6" id="KW-0067">ATP-binding</keyword>
<evidence type="ECO:0000256" key="3">
    <source>
        <dbReference type="ARBA" id="ARBA00022741"/>
    </source>
</evidence>
<comment type="similarity">
    <text evidence="1">Belongs to the ABC transporter superfamily.</text>
</comment>
<dbReference type="GO" id="GO:0005524">
    <property type="term" value="F:ATP binding"/>
    <property type="evidence" value="ECO:0007669"/>
    <property type="project" value="UniProtKB-KW"/>
</dbReference>
<name>A0A4U1B5P0_9GAMM</name>
<evidence type="ECO:0000256" key="4">
    <source>
        <dbReference type="ARBA" id="ARBA00022840"/>
    </source>
</evidence>
<accession>A0A4U1B5P0</accession>
<dbReference type="Proteomes" id="UP000307999">
    <property type="component" value="Unassembled WGS sequence"/>
</dbReference>
<dbReference type="EMBL" id="SWDB01000022">
    <property type="protein sequence ID" value="TKB45131.1"/>
    <property type="molecule type" value="Genomic_DNA"/>
</dbReference>